<name>A0A3Q9RNZ3_9BACI</name>
<protein>
    <submittedName>
        <fullName evidence="1">Uncharacterized protein</fullName>
    </submittedName>
</protein>
<evidence type="ECO:0000313" key="2">
    <source>
        <dbReference type="Proteomes" id="UP000283095"/>
    </source>
</evidence>
<evidence type="ECO:0000313" key="1">
    <source>
        <dbReference type="EMBL" id="AZV43541.1"/>
    </source>
</evidence>
<dbReference type="AlphaFoldDB" id="A0A3Q9RNZ3"/>
<proteinExistence type="predicted"/>
<dbReference type="KEGG" id="pasa:BAOM_2932"/>
<organism evidence="1 2">
    <name type="scientific">Peribacillus asahii</name>
    <dbReference type="NCBI Taxonomy" id="228899"/>
    <lineage>
        <taxon>Bacteria</taxon>
        <taxon>Bacillati</taxon>
        <taxon>Bacillota</taxon>
        <taxon>Bacilli</taxon>
        <taxon>Bacillales</taxon>
        <taxon>Bacillaceae</taxon>
        <taxon>Peribacillus</taxon>
    </lineage>
</organism>
<dbReference type="Proteomes" id="UP000283095">
    <property type="component" value="Chromosome"/>
</dbReference>
<reference evidence="1 2" key="1">
    <citation type="submission" date="2018-01" db="EMBL/GenBank/DDBJ databases">
        <title>Bacillus asahii Genome sequencing and assembly.</title>
        <authorList>
            <person name="Jiang H."/>
            <person name="Feng Y."/>
            <person name="Zhao F."/>
            <person name="Lin X."/>
        </authorList>
    </citation>
    <scope>NUCLEOTIDE SEQUENCE [LARGE SCALE GENOMIC DNA]</scope>
    <source>
        <strain evidence="1 2">OM18</strain>
    </source>
</reference>
<gene>
    <name evidence="1" type="ORF">BAOM_2932</name>
</gene>
<accession>A0A3Q9RNZ3</accession>
<sequence length="37" mass="4289">MSKLEELANKLFNMKPDEKLIKTLKGEVMIPSKDIKK</sequence>
<dbReference type="EMBL" id="CP026095">
    <property type="protein sequence ID" value="AZV43541.1"/>
    <property type="molecule type" value="Genomic_DNA"/>
</dbReference>